<dbReference type="PANTHER" id="PTHR12290">
    <property type="entry name" value="CORNICHON-RELATED"/>
    <property type="match status" value="1"/>
</dbReference>
<protein>
    <recommendedName>
        <fullName evidence="2">DNA/pantothenate metabolism flavoprotein C-terminal domain-containing protein</fullName>
    </recommendedName>
</protein>
<evidence type="ECO:0000259" key="2">
    <source>
        <dbReference type="Pfam" id="PF04127"/>
    </source>
</evidence>
<reference evidence="3" key="2">
    <citation type="journal article" date="2023" name="Microbiol Resour">
        <title>Decontamination and Annotation of the Draft Genome Sequence of the Oomycete Lagenidium giganteum ARSEF 373.</title>
        <authorList>
            <person name="Morgan W.R."/>
            <person name="Tartar A."/>
        </authorList>
    </citation>
    <scope>NUCLEOTIDE SEQUENCE</scope>
    <source>
        <strain evidence="3">ARSEF 373</strain>
    </source>
</reference>
<organism evidence="3 4">
    <name type="scientific">Lagenidium giganteum</name>
    <dbReference type="NCBI Taxonomy" id="4803"/>
    <lineage>
        <taxon>Eukaryota</taxon>
        <taxon>Sar</taxon>
        <taxon>Stramenopiles</taxon>
        <taxon>Oomycota</taxon>
        <taxon>Peronosporomycetes</taxon>
        <taxon>Pythiales</taxon>
        <taxon>Pythiaceae</taxon>
    </lineage>
</organism>
<dbReference type="InterPro" id="IPR035929">
    <property type="entry name" value="CoaB-like_sf"/>
</dbReference>
<evidence type="ECO:0000256" key="1">
    <source>
        <dbReference type="ARBA" id="ARBA00005703"/>
    </source>
</evidence>
<dbReference type="InterPro" id="IPR007085">
    <property type="entry name" value="DNA/pantothenate-metab_flavo_C"/>
</dbReference>
<dbReference type="AlphaFoldDB" id="A0AAV2YKI7"/>
<evidence type="ECO:0000313" key="3">
    <source>
        <dbReference type="EMBL" id="DAZ94450.1"/>
    </source>
</evidence>
<evidence type="ECO:0000313" key="4">
    <source>
        <dbReference type="Proteomes" id="UP001146120"/>
    </source>
</evidence>
<feature type="domain" description="DNA/pantothenate metabolism flavoprotein C-terminal" evidence="2">
    <location>
        <begin position="173"/>
        <end position="302"/>
    </location>
</feature>
<keyword evidence="4" id="KW-1185">Reference proteome</keyword>
<sequence length="385" mass="43199">MEGEDVVATYFKKTPAPPALSARREDVLDFLEHHSTFGQCVAIVTSGGTTVPLEKNTVRFLDNFSTGSRGAASAEYFLKLGYAVIYLHRPGSIAPFARHFQKALSSHLDLQFLDHVGPTRGAASASPLQLQFDDDVEEKLAREALADFRRVQDNRSLLALPFTSVDEYFFLLKMVAECVEPIKERALFFLAAAVSDFFIPQHSLSEHKIQSRAGPLELRLEQVPKLLGVLRHTWAPQAFFVSFKLETDWDILRQKAKQSISRYGMHLVVANELKSRFREVLVITSDDERVLTKPEEDHDIESALINAVAEVHYKYIASKGVSVPDDVGKKITSFRSWRRRLPPAVQRAIGVLDAHQEEIAAVVLGGLLSVALNMLQTALLRRQRH</sequence>
<proteinExistence type="inferred from homology"/>
<dbReference type="GO" id="GO:0003824">
    <property type="term" value="F:catalytic activity"/>
    <property type="evidence" value="ECO:0007669"/>
    <property type="project" value="UniProtKB-ARBA"/>
</dbReference>
<comment type="caution">
    <text evidence="3">The sequence shown here is derived from an EMBL/GenBank/DDBJ whole genome shotgun (WGS) entry which is preliminary data.</text>
</comment>
<dbReference type="Gene3D" id="3.40.50.10300">
    <property type="entry name" value="CoaB-like"/>
    <property type="match status" value="1"/>
</dbReference>
<name>A0AAV2YKI7_9STRA</name>
<accession>A0AAV2YKI7</accession>
<reference evidence="3" key="1">
    <citation type="submission" date="2022-11" db="EMBL/GenBank/DDBJ databases">
        <authorList>
            <person name="Morgan W.R."/>
            <person name="Tartar A."/>
        </authorList>
    </citation>
    <scope>NUCLEOTIDE SEQUENCE</scope>
    <source>
        <strain evidence="3">ARSEF 373</strain>
    </source>
</reference>
<comment type="similarity">
    <text evidence="1">Belongs to the PPC synthetase family.</text>
</comment>
<dbReference type="SUPFAM" id="SSF102645">
    <property type="entry name" value="CoaB-like"/>
    <property type="match status" value="1"/>
</dbReference>
<dbReference type="EMBL" id="DAKRPA010000250">
    <property type="protein sequence ID" value="DAZ94450.1"/>
    <property type="molecule type" value="Genomic_DNA"/>
</dbReference>
<gene>
    <name evidence="3" type="ORF">N0F65_002768</name>
</gene>
<dbReference type="GO" id="GO:0015937">
    <property type="term" value="P:coenzyme A biosynthetic process"/>
    <property type="evidence" value="ECO:0007669"/>
    <property type="project" value="UniProtKB-ARBA"/>
</dbReference>
<dbReference type="Proteomes" id="UP001146120">
    <property type="component" value="Unassembled WGS sequence"/>
</dbReference>
<dbReference type="Pfam" id="PF04127">
    <property type="entry name" value="DFP"/>
    <property type="match status" value="1"/>
</dbReference>